<dbReference type="Proteomes" id="UP000694018">
    <property type="component" value="Chromosome"/>
</dbReference>
<protein>
    <submittedName>
        <fullName evidence="2">Uncharacterized protein</fullName>
    </submittedName>
</protein>
<dbReference type="GeneID" id="65563490"/>
<evidence type="ECO:0000256" key="1">
    <source>
        <dbReference type="SAM" id="Phobius"/>
    </source>
</evidence>
<dbReference type="AlphaFoldDB" id="A0A8F5BPK1"/>
<gene>
    <name evidence="2" type="ORF">J5U23_01989</name>
</gene>
<evidence type="ECO:0000313" key="2">
    <source>
        <dbReference type="EMBL" id="QXJ29120.1"/>
    </source>
</evidence>
<dbReference type="RefSeq" id="WP_218260610.1">
    <property type="nucleotide sequence ID" value="NZ_CP077717.1"/>
</dbReference>
<evidence type="ECO:0000313" key="3">
    <source>
        <dbReference type="Proteomes" id="UP000694018"/>
    </source>
</evidence>
<accession>A0A8F5BPK1</accession>
<dbReference type="OrthoDB" id="379508at2157"/>
<dbReference type="EMBL" id="CP077717">
    <property type="protein sequence ID" value="QXJ29120.1"/>
    <property type="molecule type" value="Genomic_DNA"/>
</dbReference>
<keyword evidence="1" id="KW-0812">Transmembrane</keyword>
<name>A0A8F5BPK1_SACSH</name>
<sequence length="58" mass="6182">MNNLKVEEKVVGSAIKTLEGVVGILIGPAIVVVLFHFSFGAETAIFVLNLLVILMLIS</sequence>
<keyword evidence="1" id="KW-0472">Membrane</keyword>
<keyword evidence="1" id="KW-1133">Transmembrane helix</keyword>
<reference evidence="2" key="1">
    <citation type="journal article" date="2021" name="Environ. Microbiol.">
        <title>New insights into the diversity and evolution of the archaeal mobilome from three complete genomes of Saccharolobus shibatae.</title>
        <authorList>
            <person name="Medvedeva S."/>
            <person name="Brandt D."/>
            <person name="Cvirkaite-Krupovic V."/>
            <person name="Liu Y."/>
            <person name="Severinov K."/>
            <person name="Ishino S."/>
            <person name="Ishino Y."/>
            <person name="Prangishvili D."/>
            <person name="Kalinowski J."/>
            <person name="Krupovic M."/>
        </authorList>
    </citation>
    <scope>NUCLEOTIDE SEQUENCE</scope>
    <source>
        <strain evidence="2">B12</strain>
    </source>
</reference>
<organism evidence="2 3">
    <name type="scientific">Saccharolobus shibatae (strain ATCC 51178 / DSM 5389 / JCM 8931 / NBRC 15437 / B12)</name>
    <name type="common">Sulfolobus shibatae</name>
    <dbReference type="NCBI Taxonomy" id="523848"/>
    <lineage>
        <taxon>Archaea</taxon>
        <taxon>Thermoproteota</taxon>
        <taxon>Thermoprotei</taxon>
        <taxon>Sulfolobales</taxon>
        <taxon>Sulfolobaceae</taxon>
        <taxon>Saccharolobus</taxon>
    </lineage>
</organism>
<feature type="transmembrane region" description="Helical" evidence="1">
    <location>
        <begin position="24"/>
        <end position="57"/>
    </location>
</feature>
<proteinExistence type="predicted"/>
<dbReference type="KEGG" id="sshi:J5U23_01989"/>